<organism evidence="1 2">
    <name type="scientific">Borborobacter arsenicus</name>
    <dbReference type="NCBI Taxonomy" id="1851146"/>
    <lineage>
        <taxon>Bacteria</taxon>
        <taxon>Pseudomonadati</taxon>
        <taxon>Pseudomonadota</taxon>
        <taxon>Alphaproteobacteria</taxon>
        <taxon>Hyphomicrobiales</taxon>
        <taxon>Phyllobacteriaceae</taxon>
        <taxon>Borborobacter</taxon>
    </lineage>
</organism>
<accession>A0A432V133</accession>
<dbReference type="OrthoDB" id="8083007at2"/>
<dbReference type="AlphaFoldDB" id="A0A432V133"/>
<proteinExistence type="predicted"/>
<dbReference type="RefSeq" id="WP_128628276.1">
    <property type="nucleotide sequence ID" value="NZ_RKST01000027.1"/>
</dbReference>
<dbReference type="InterPro" id="IPR045720">
    <property type="entry name" value="DUF6074"/>
</dbReference>
<reference evidence="1 2" key="1">
    <citation type="submission" date="2018-11" db="EMBL/GenBank/DDBJ databases">
        <title>Pseudaminobacter arsenicus sp. nov., an arsenic-resistant bacterium isolated from arsenic-rich aquifers.</title>
        <authorList>
            <person name="Mu Y."/>
        </authorList>
    </citation>
    <scope>NUCLEOTIDE SEQUENCE [LARGE SCALE GENOMIC DNA]</scope>
    <source>
        <strain evidence="1 2">CB3</strain>
    </source>
</reference>
<keyword evidence="2" id="KW-1185">Reference proteome</keyword>
<name>A0A432V133_9HYPH</name>
<dbReference type="Pfam" id="PF19551">
    <property type="entry name" value="DUF6074"/>
    <property type="match status" value="1"/>
</dbReference>
<sequence length="90" mass="10299">MRQLEFNLTAKVLAFPPSRRRSFVRKVAETIMQNNDDDAERYWQAVVDGIAWPMLNAGVPRPIVEDQVRKFHDAVQQQIYLVEDRAGGAG</sequence>
<evidence type="ECO:0000313" key="2">
    <source>
        <dbReference type="Proteomes" id="UP000281647"/>
    </source>
</evidence>
<comment type="caution">
    <text evidence="1">The sequence shown here is derived from an EMBL/GenBank/DDBJ whole genome shotgun (WGS) entry which is preliminary data.</text>
</comment>
<protein>
    <submittedName>
        <fullName evidence="1">Uncharacterized protein</fullName>
    </submittedName>
</protein>
<dbReference type="EMBL" id="RKST01000027">
    <property type="protein sequence ID" value="RUM95924.1"/>
    <property type="molecule type" value="Genomic_DNA"/>
</dbReference>
<evidence type="ECO:0000313" key="1">
    <source>
        <dbReference type="EMBL" id="RUM95924.1"/>
    </source>
</evidence>
<gene>
    <name evidence="1" type="ORF">EET67_20605</name>
</gene>
<dbReference type="Proteomes" id="UP000281647">
    <property type="component" value="Unassembled WGS sequence"/>
</dbReference>